<dbReference type="Proteomes" id="UP000011841">
    <property type="component" value="Chromosome"/>
</dbReference>
<keyword evidence="2" id="KW-1185">Reference proteome</keyword>
<gene>
    <name evidence="1" type="ORF">S58_04880</name>
</gene>
<reference evidence="1 2" key="1">
    <citation type="journal article" date="2013" name="Appl. Environ. Microbiol.">
        <title>Genome analysis suggests that the soil oligotrophic bacterium Agromonas oligotrophica (Bradyrhizobium oligotrophicum) is a nitrogen-fixing symbiont of Aeschynomene indica.</title>
        <authorList>
            <person name="Okubo T."/>
            <person name="Fukushima S."/>
            <person name="Itakura M."/>
            <person name="Oshima K."/>
            <person name="Longtonglang A."/>
            <person name="Teaumroong N."/>
            <person name="Mitsui H."/>
            <person name="Hattori M."/>
            <person name="Hattori R."/>
            <person name="Hattori T."/>
            <person name="Minamisawa K."/>
        </authorList>
    </citation>
    <scope>NUCLEOTIDE SEQUENCE [LARGE SCALE GENOMIC DNA]</scope>
    <source>
        <strain evidence="1 2">S58</strain>
    </source>
</reference>
<evidence type="ECO:0000313" key="2">
    <source>
        <dbReference type="Proteomes" id="UP000011841"/>
    </source>
</evidence>
<dbReference type="EMBL" id="AP012603">
    <property type="protein sequence ID" value="BAM86503.1"/>
    <property type="molecule type" value="Genomic_DNA"/>
</dbReference>
<dbReference type="HOGENOM" id="CLU_3005140_0_0_5"/>
<organism evidence="1 2">
    <name type="scientific">Bradyrhizobium oligotrophicum S58</name>
    <dbReference type="NCBI Taxonomy" id="1245469"/>
    <lineage>
        <taxon>Bacteria</taxon>
        <taxon>Pseudomonadati</taxon>
        <taxon>Pseudomonadota</taxon>
        <taxon>Alphaproteobacteria</taxon>
        <taxon>Hyphomicrobiales</taxon>
        <taxon>Nitrobacteraceae</taxon>
        <taxon>Bradyrhizobium</taxon>
    </lineage>
</organism>
<dbReference type="AlphaFoldDB" id="M4Z0C5"/>
<proteinExistence type="predicted"/>
<sequence>MIDSRHLEAKIANKRADSLTDLFLSDATLVMKGGFGLPSAGGGDGVVDIAGAETSG</sequence>
<protein>
    <submittedName>
        <fullName evidence="1">Uncharacterized protein</fullName>
    </submittedName>
</protein>
<dbReference type="PATRIC" id="fig|1245469.3.peg.495"/>
<name>M4Z0C5_9BRAD</name>
<accession>M4Z0C5</accession>
<evidence type="ECO:0000313" key="1">
    <source>
        <dbReference type="EMBL" id="BAM86503.1"/>
    </source>
</evidence>
<dbReference type="KEGG" id="aol:S58_04880"/>